<reference evidence="15" key="5">
    <citation type="submission" date="2025-09" db="UniProtKB">
        <authorList>
            <consortium name="Ensembl"/>
        </authorList>
    </citation>
    <scope>IDENTIFICATION</scope>
</reference>
<sequence>MHQNMKTNRLIKYTLFSFCYVFWVVSGLMLAVGIYAKTVTEAGAVDSLTADPALLLIIVGCLMFCITFIGCIGALRDIQILLRIFMWTLLIILVLQITGAVLGFVFSGKVLRKSEKLLDKAIIRYRDDLDLQNLIDFIQKKFKCCGIKYYSDWSKNMYFNCSETNPSLERCAVPFSCCIMDTREILNTMCGYETQELKPWSAQNQIYINGCLDSIVKWGHQNLLTISGLALGLLVLEIFMVSLTVLLLHQIQSVKKIIRRTTQK</sequence>
<reference evidence="16" key="2">
    <citation type="journal article" date="2007" name="PLoS Biol.">
        <title>Survey sequencing and comparative analysis of the elephant shark (Callorhinchus milii) genome.</title>
        <authorList>
            <person name="Venkatesh B."/>
            <person name="Kirkness E.F."/>
            <person name="Loh Y.H."/>
            <person name="Halpern A.L."/>
            <person name="Lee A.P."/>
            <person name="Johnson J."/>
            <person name="Dandona N."/>
            <person name="Viswanathan L.D."/>
            <person name="Tay A."/>
            <person name="Venter J.C."/>
            <person name="Strausberg R.L."/>
            <person name="Brenner S."/>
        </authorList>
    </citation>
    <scope>NUCLEOTIDE SEQUENCE [LARGE SCALE GENOMIC DNA]</scope>
</reference>
<dbReference type="AlphaFoldDB" id="A0A4W3IZL6"/>
<feature type="disulfide bond" evidence="13">
    <location>
        <begin position="144"/>
        <end position="177"/>
    </location>
</feature>
<evidence type="ECO:0000313" key="16">
    <source>
        <dbReference type="Proteomes" id="UP000314986"/>
    </source>
</evidence>
<dbReference type="GO" id="GO:0051604">
    <property type="term" value="P:protein maturation"/>
    <property type="evidence" value="ECO:0007669"/>
    <property type="project" value="UniProtKB-ARBA"/>
</dbReference>
<feature type="disulfide bond" evidence="13">
    <location>
        <begin position="145"/>
        <end position="161"/>
    </location>
</feature>
<dbReference type="PIRSF" id="PIRSF002419">
    <property type="entry name" value="Tetraspanin"/>
    <property type="match status" value="1"/>
</dbReference>
<keyword evidence="6" id="KW-0963">Cytoplasm</keyword>
<evidence type="ECO:0000256" key="9">
    <source>
        <dbReference type="ARBA" id="ARBA00022989"/>
    </source>
</evidence>
<accession>A0A4W3IZL6</accession>
<dbReference type="Pfam" id="PF00335">
    <property type="entry name" value="Tetraspanin"/>
    <property type="match status" value="1"/>
</dbReference>
<keyword evidence="5" id="KW-1003">Cell membrane</keyword>
<keyword evidence="9 14" id="KW-1133">Transmembrane helix</keyword>
<dbReference type="GO" id="GO:0072659">
    <property type="term" value="P:protein localization to plasma membrane"/>
    <property type="evidence" value="ECO:0007669"/>
    <property type="project" value="UniProtKB-ARBA"/>
</dbReference>
<evidence type="ECO:0000256" key="12">
    <source>
        <dbReference type="ARBA" id="ARBA00023180"/>
    </source>
</evidence>
<dbReference type="Proteomes" id="UP000314986">
    <property type="component" value="Unassembled WGS sequence"/>
</dbReference>
<dbReference type="FunFam" id="1.10.1450.10:FF:000007">
    <property type="entry name" value="Tetraspanin"/>
    <property type="match status" value="1"/>
</dbReference>
<feature type="transmembrane region" description="Helical" evidence="14">
    <location>
        <begin position="54"/>
        <end position="75"/>
    </location>
</feature>
<evidence type="ECO:0000256" key="2">
    <source>
        <dbReference type="ARBA" id="ARBA00004536"/>
    </source>
</evidence>
<dbReference type="PANTHER" id="PTHR19282:SF168">
    <property type="entry name" value="TETRASPANIN"/>
    <property type="match status" value="1"/>
</dbReference>
<reference evidence="15" key="4">
    <citation type="submission" date="2025-08" db="UniProtKB">
        <authorList>
            <consortium name="Ensembl"/>
        </authorList>
    </citation>
    <scope>IDENTIFICATION</scope>
</reference>
<dbReference type="InterPro" id="IPR008952">
    <property type="entry name" value="Tetraspanin_EC2_sf"/>
</dbReference>
<dbReference type="PANTHER" id="PTHR19282">
    <property type="entry name" value="TETRASPANIN"/>
    <property type="match status" value="1"/>
</dbReference>
<dbReference type="GO" id="GO:0005912">
    <property type="term" value="C:adherens junction"/>
    <property type="evidence" value="ECO:0007669"/>
    <property type="project" value="UniProtKB-SubCell"/>
</dbReference>
<keyword evidence="7 14" id="KW-0812">Transmembrane</keyword>
<dbReference type="InterPro" id="IPR000301">
    <property type="entry name" value="Tetraspanin_animals"/>
</dbReference>
<dbReference type="PRINTS" id="PR00259">
    <property type="entry name" value="TMFOUR"/>
</dbReference>
<reference evidence="16" key="1">
    <citation type="journal article" date="2006" name="Science">
        <title>Ancient noncoding elements conserved in the human genome.</title>
        <authorList>
            <person name="Venkatesh B."/>
            <person name="Kirkness E.F."/>
            <person name="Loh Y.H."/>
            <person name="Halpern A.L."/>
            <person name="Lee A.P."/>
            <person name="Johnson J."/>
            <person name="Dandona N."/>
            <person name="Viswanathan L.D."/>
            <person name="Tay A."/>
            <person name="Venter J.C."/>
            <person name="Strausberg R.L."/>
            <person name="Brenner S."/>
        </authorList>
    </citation>
    <scope>NUCLEOTIDE SEQUENCE [LARGE SCALE GENOMIC DNA]</scope>
</reference>
<evidence type="ECO:0000256" key="3">
    <source>
        <dbReference type="ARBA" id="ARBA00004651"/>
    </source>
</evidence>
<dbReference type="GO" id="GO:0046930">
    <property type="term" value="C:pore complex"/>
    <property type="evidence" value="ECO:0007669"/>
    <property type="project" value="UniProtKB-ARBA"/>
</dbReference>
<comment type="subcellular location">
    <subcellularLocation>
        <location evidence="2">Cell junction</location>
        <location evidence="2">Adherens junction</location>
    </subcellularLocation>
    <subcellularLocation>
        <location evidence="3">Cell membrane</location>
        <topology evidence="3">Multi-pass membrane protein</topology>
    </subcellularLocation>
    <subcellularLocation>
        <location evidence="1">Cytoplasm</location>
    </subcellularLocation>
    <subcellularLocation>
        <location evidence="14">Membrane</location>
        <topology evidence="14">Multi-pass membrane protein</topology>
    </subcellularLocation>
</comment>
<evidence type="ECO:0000256" key="7">
    <source>
        <dbReference type="ARBA" id="ARBA00022692"/>
    </source>
</evidence>
<evidence type="ECO:0000313" key="15">
    <source>
        <dbReference type="Ensembl" id="ENSCMIP00000032806.1"/>
    </source>
</evidence>
<evidence type="ECO:0000256" key="13">
    <source>
        <dbReference type="PIRSR" id="PIRSR002419-1"/>
    </source>
</evidence>
<name>A0A4W3IZL6_CALMI</name>
<dbReference type="GeneTree" id="ENSGT00940000165051"/>
<evidence type="ECO:0000256" key="1">
    <source>
        <dbReference type="ARBA" id="ARBA00004496"/>
    </source>
</evidence>
<dbReference type="GO" id="GO:0005737">
    <property type="term" value="C:cytoplasm"/>
    <property type="evidence" value="ECO:0007669"/>
    <property type="project" value="UniProtKB-SubCell"/>
</dbReference>
<comment type="similarity">
    <text evidence="4 14">Belongs to the tetraspanin (TM4SF) family.</text>
</comment>
<dbReference type="GO" id="GO:0019899">
    <property type="term" value="F:enzyme binding"/>
    <property type="evidence" value="ECO:0007669"/>
    <property type="project" value="UniProtKB-ARBA"/>
</dbReference>
<feature type="transmembrane region" description="Helical" evidence="14">
    <location>
        <begin position="12"/>
        <end position="34"/>
    </location>
</feature>
<evidence type="ECO:0000256" key="5">
    <source>
        <dbReference type="ARBA" id="ARBA00022475"/>
    </source>
</evidence>
<evidence type="ECO:0000256" key="4">
    <source>
        <dbReference type="ARBA" id="ARBA00006840"/>
    </source>
</evidence>
<dbReference type="OMA" id="CMISLAA"/>
<dbReference type="Ensembl" id="ENSCMIT00000033311.1">
    <property type="protein sequence ID" value="ENSCMIP00000032806.1"/>
    <property type="gene ID" value="ENSCMIG00000014029.1"/>
</dbReference>
<dbReference type="GO" id="GO:0005886">
    <property type="term" value="C:plasma membrane"/>
    <property type="evidence" value="ECO:0007669"/>
    <property type="project" value="UniProtKB-SubCell"/>
</dbReference>
<keyword evidence="16" id="KW-1185">Reference proteome</keyword>
<dbReference type="SUPFAM" id="SSF48652">
    <property type="entry name" value="Tetraspanin"/>
    <property type="match status" value="1"/>
</dbReference>
<organism evidence="15 16">
    <name type="scientific">Callorhinchus milii</name>
    <name type="common">Ghost shark</name>
    <dbReference type="NCBI Taxonomy" id="7868"/>
    <lineage>
        <taxon>Eukaryota</taxon>
        <taxon>Metazoa</taxon>
        <taxon>Chordata</taxon>
        <taxon>Craniata</taxon>
        <taxon>Vertebrata</taxon>
        <taxon>Chondrichthyes</taxon>
        <taxon>Holocephali</taxon>
        <taxon>Chimaeriformes</taxon>
        <taxon>Callorhinchidae</taxon>
        <taxon>Callorhinchus</taxon>
    </lineage>
</organism>
<feature type="transmembrane region" description="Helical" evidence="14">
    <location>
        <begin position="84"/>
        <end position="106"/>
    </location>
</feature>
<proteinExistence type="inferred from homology"/>
<keyword evidence="8" id="KW-0965">Cell junction</keyword>
<evidence type="ECO:0000256" key="6">
    <source>
        <dbReference type="ARBA" id="ARBA00022490"/>
    </source>
</evidence>
<keyword evidence="11 13" id="KW-1015">Disulfide bond</keyword>
<dbReference type="Gene3D" id="1.10.1450.10">
    <property type="entry name" value="Tetraspanin"/>
    <property type="match status" value="1"/>
</dbReference>
<evidence type="ECO:0000256" key="11">
    <source>
        <dbReference type="ARBA" id="ARBA00023157"/>
    </source>
</evidence>
<reference evidence="16" key="3">
    <citation type="journal article" date="2014" name="Nature">
        <title>Elephant shark genome provides unique insights into gnathostome evolution.</title>
        <authorList>
            <consortium name="International Elephant Shark Genome Sequencing Consortium"/>
            <person name="Venkatesh B."/>
            <person name="Lee A.P."/>
            <person name="Ravi V."/>
            <person name="Maurya A.K."/>
            <person name="Lian M.M."/>
            <person name="Swann J.B."/>
            <person name="Ohta Y."/>
            <person name="Flajnik M.F."/>
            <person name="Sutoh Y."/>
            <person name="Kasahara M."/>
            <person name="Hoon S."/>
            <person name="Gangu V."/>
            <person name="Roy S.W."/>
            <person name="Irimia M."/>
            <person name="Korzh V."/>
            <person name="Kondrychyn I."/>
            <person name="Lim Z.W."/>
            <person name="Tay B.H."/>
            <person name="Tohari S."/>
            <person name="Kong K.W."/>
            <person name="Ho S."/>
            <person name="Lorente-Galdos B."/>
            <person name="Quilez J."/>
            <person name="Marques-Bonet T."/>
            <person name="Raney B.J."/>
            <person name="Ingham P.W."/>
            <person name="Tay A."/>
            <person name="Hillier L.W."/>
            <person name="Minx P."/>
            <person name="Boehm T."/>
            <person name="Wilson R.K."/>
            <person name="Brenner S."/>
            <person name="Warren W.C."/>
        </authorList>
    </citation>
    <scope>NUCLEOTIDE SEQUENCE [LARGE SCALE GENOMIC DNA]</scope>
</reference>
<keyword evidence="10 14" id="KW-0472">Membrane</keyword>
<evidence type="ECO:0000256" key="8">
    <source>
        <dbReference type="ARBA" id="ARBA00022949"/>
    </source>
</evidence>
<evidence type="ECO:0000256" key="14">
    <source>
        <dbReference type="RuleBase" id="RU361218"/>
    </source>
</evidence>
<evidence type="ECO:0000256" key="10">
    <source>
        <dbReference type="ARBA" id="ARBA00023136"/>
    </source>
</evidence>
<dbReference type="GO" id="GO:0046931">
    <property type="term" value="P:pore complex assembly"/>
    <property type="evidence" value="ECO:0007669"/>
    <property type="project" value="UniProtKB-ARBA"/>
</dbReference>
<keyword evidence="12" id="KW-0325">Glycoprotein</keyword>
<dbReference type="InParanoid" id="A0A4W3IZL6"/>
<dbReference type="CDD" id="cd03158">
    <property type="entry name" value="penumbra_like_LEL"/>
    <property type="match status" value="1"/>
</dbReference>
<feature type="transmembrane region" description="Helical" evidence="14">
    <location>
        <begin position="223"/>
        <end position="248"/>
    </location>
</feature>
<protein>
    <recommendedName>
        <fullName evidence="14">Tetraspanin</fullName>
    </recommendedName>
</protein>
<dbReference type="InterPro" id="IPR018499">
    <property type="entry name" value="Tetraspanin/Peripherin"/>
</dbReference>